<dbReference type="PRINTS" id="PR00111">
    <property type="entry name" value="ABHYDROLASE"/>
</dbReference>
<dbReference type="EMBL" id="AMSI01000012">
    <property type="protein sequence ID" value="EKF41281.1"/>
    <property type="molecule type" value="Genomic_DNA"/>
</dbReference>
<dbReference type="InterPro" id="IPR000073">
    <property type="entry name" value="AB_hydrolase_1"/>
</dbReference>
<dbReference type="RefSeq" id="WP_009451671.1">
    <property type="nucleotide sequence ID" value="NZ_AMSI01000012.1"/>
</dbReference>
<comment type="caution">
    <text evidence="3">The sequence shown here is derived from an EMBL/GenBank/DDBJ whole genome shotgun (WGS) entry which is preliminary data.</text>
</comment>
<dbReference type="PATRIC" id="fig|1231190.3.peg.3587"/>
<dbReference type="AlphaFoldDB" id="K2P1N3"/>
<dbReference type="SUPFAM" id="SSF53474">
    <property type="entry name" value="alpha/beta-Hydrolases"/>
    <property type="match status" value="1"/>
</dbReference>
<accession>K2P1N3</accession>
<dbReference type="Pfam" id="PF00561">
    <property type="entry name" value="Abhydrolase_1"/>
    <property type="match status" value="1"/>
</dbReference>
<dbReference type="Gene3D" id="3.40.50.1820">
    <property type="entry name" value="alpha/beta hydrolase"/>
    <property type="match status" value="1"/>
</dbReference>
<dbReference type="InterPro" id="IPR029058">
    <property type="entry name" value="AB_hydrolase_fold"/>
</dbReference>
<evidence type="ECO:0000313" key="3">
    <source>
        <dbReference type="EMBL" id="EKF41281.1"/>
    </source>
</evidence>
<reference evidence="3 4" key="1">
    <citation type="journal article" date="2012" name="J. Bacteriol.">
        <title>Genome Sequence of Nitratireductor indicus Type Strain C115.</title>
        <authorList>
            <person name="Lai Q."/>
            <person name="Li G."/>
            <person name="Yu Z."/>
            <person name="Shao Z."/>
        </authorList>
    </citation>
    <scope>NUCLEOTIDE SEQUENCE [LARGE SCALE GENOMIC DNA]</scope>
    <source>
        <strain evidence="3 4">C115</strain>
    </source>
</reference>
<feature type="compositionally biased region" description="Polar residues" evidence="1">
    <location>
        <begin position="1"/>
        <end position="16"/>
    </location>
</feature>
<sequence length="309" mass="33367">MDIATASSPLESSSTDGMRVEDRLTDVGGYRMRSLLIEARENADLPPVLFIHGASTSLLDPLNAFREPLEGRASLFFVDRPGHGGSQAGPAENRRPDGQAHAIARLMDERGIGRAIVVGHSYGGAVAAALALEHPEKLRGLLLLSPVLYPWPGGIAWYYTASAMPVFGWLFTRLVVPLAGRLAMESAARSVFSPDPLPAGYIEKSRAIEAIQPAAFRHNAREIASLLDWTKENARRYAKIAANTIIVTGDTDDVVSPDIHSRQMAQAVPNAELIVIPGLGHKPDYCATDMVIASIEALARMPEHKPPLE</sequence>
<name>K2P1N3_9HYPH</name>
<dbReference type="PANTHER" id="PTHR43798">
    <property type="entry name" value="MONOACYLGLYCEROL LIPASE"/>
    <property type="match status" value="1"/>
</dbReference>
<evidence type="ECO:0000313" key="4">
    <source>
        <dbReference type="Proteomes" id="UP000007374"/>
    </source>
</evidence>
<evidence type="ECO:0000259" key="2">
    <source>
        <dbReference type="Pfam" id="PF00561"/>
    </source>
</evidence>
<dbReference type="STRING" id="721133.SAMN05216176_108245"/>
<organism evidence="3 4">
    <name type="scientific">Nitratireductor indicus C115</name>
    <dbReference type="NCBI Taxonomy" id="1231190"/>
    <lineage>
        <taxon>Bacteria</taxon>
        <taxon>Pseudomonadati</taxon>
        <taxon>Pseudomonadota</taxon>
        <taxon>Alphaproteobacteria</taxon>
        <taxon>Hyphomicrobiales</taxon>
        <taxon>Phyllobacteriaceae</taxon>
        <taxon>Nitratireductor</taxon>
    </lineage>
</organism>
<gene>
    <name evidence="3" type="ORF">NA8A_17348</name>
</gene>
<feature type="region of interest" description="Disordered" evidence="1">
    <location>
        <begin position="1"/>
        <end position="20"/>
    </location>
</feature>
<dbReference type="eggNOG" id="COG0596">
    <property type="taxonomic scope" value="Bacteria"/>
</dbReference>
<dbReference type="Proteomes" id="UP000007374">
    <property type="component" value="Unassembled WGS sequence"/>
</dbReference>
<dbReference type="OrthoDB" id="9815441at2"/>
<feature type="domain" description="AB hydrolase-1" evidence="2">
    <location>
        <begin position="46"/>
        <end position="281"/>
    </location>
</feature>
<protein>
    <recommendedName>
        <fullName evidence="2">AB hydrolase-1 domain-containing protein</fullName>
    </recommendedName>
</protein>
<evidence type="ECO:0000256" key="1">
    <source>
        <dbReference type="SAM" id="MobiDB-lite"/>
    </source>
</evidence>
<keyword evidence="4" id="KW-1185">Reference proteome</keyword>
<dbReference type="InterPro" id="IPR050266">
    <property type="entry name" value="AB_hydrolase_sf"/>
</dbReference>
<proteinExistence type="predicted"/>